<dbReference type="InterPro" id="IPR001119">
    <property type="entry name" value="SLH_dom"/>
</dbReference>
<dbReference type="SUPFAM" id="SSF55797">
    <property type="entry name" value="PR-1-like"/>
    <property type="match status" value="1"/>
</dbReference>
<dbReference type="Pfam" id="PF00395">
    <property type="entry name" value="SLH"/>
    <property type="match status" value="3"/>
</dbReference>
<name>A0ABR5JX66_9BACI</name>
<dbReference type="Gene3D" id="3.40.33.10">
    <property type="entry name" value="CAP"/>
    <property type="match status" value="1"/>
</dbReference>
<evidence type="ECO:0000256" key="1">
    <source>
        <dbReference type="ARBA" id="ARBA00022729"/>
    </source>
</evidence>
<accession>A0ABR5JX66</accession>
<comment type="caution">
    <text evidence="3">The sequence shown here is derived from an EMBL/GenBank/DDBJ whole genome shotgun (WGS) entry which is preliminary data.</text>
</comment>
<keyword evidence="4" id="KW-1185">Reference proteome</keyword>
<gene>
    <name evidence="3" type="ORF">AEA09_18040</name>
</gene>
<organism evidence="3 4">
    <name type="scientific">Lysinibacillus contaminans</name>
    <dbReference type="NCBI Taxonomy" id="1293441"/>
    <lineage>
        <taxon>Bacteria</taxon>
        <taxon>Bacillati</taxon>
        <taxon>Bacillota</taxon>
        <taxon>Bacilli</taxon>
        <taxon>Bacillales</taxon>
        <taxon>Bacillaceae</taxon>
        <taxon>Lysinibacillus</taxon>
    </lineage>
</organism>
<dbReference type="CDD" id="cd05379">
    <property type="entry name" value="CAP_bacterial"/>
    <property type="match status" value="1"/>
</dbReference>
<dbReference type="PROSITE" id="PS51272">
    <property type="entry name" value="SLH"/>
    <property type="match status" value="2"/>
</dbReference>
<evidence type="ECO:0000313" key="3">
    <source>
        <dbReference type="EMBL" id="KOS66767.1"/>
    </source>
</evidence>
<feature type="domain" description="SLH" evidence="2">
    <location>
        <begin position="127"/>
        <end position="190"/>
    </location>
</feature>
<dbReference type="Proteomes" id="UP000050668">
    <property type="component" value="Unassembled WGS sequence"/>
</dbReference>
<sequence length="334" mass="38086">MSTAVAAPNLVKDVPVSHWANSSIQHMLTKRYMPTYADGTFKPEQVITRAEAASAIARSMQVNLESSFLPNFNDLSITHPYYKEICKLVEIGVLQNNDVFHPEEPLKRMHIAKMLTLAYEIEVDTKNKSKFTDVLGTHWAKDYIESLADVGVIQGIDPKHFAPNRLVTRAQLAVLVERSIDFNQKVKKFEVAYDYLSKDYIPTVNFSTVWSQDVIRLINVERQKNKLNLLTNDTPLTQIAIIKAQDMVNLNYFEHVSPYYGAPWDLATLFDYSYTSFGENIARNIPSPEAAVKAWMASPTHRDNIMKTNYTNTGVAVEKDNKGNYYWVQMFSSQ</sequence>
<dbReference type="InterPro" id="IPR014044">
    <property type="entry name" value="CAP_dom"/>
</dbReference>
<dbReference type="PANTHER" id="PTHR31157">
    <property type="entry name" value="SCP DOMAIN-CONTAINING PROTEIN"/>
    <property type="match status" value="1"/>
</dbReference>
<dbReference type="EMBL" id="LGRV01000007">
    <property type="protein sequence ID" value="KOS66767.1"/>
    <property type="molecule type" value="Genomic_DNA"/>
</dbReference>
<evidence type="ECO:0000313" key="4">
    <source>
        <dbReference type="Proteomes" id="UP000050668"/>
    </source>
</evidence>
<proteinExistence type="predicted"/>
<keyword evidence="1" id="KW-0732">Signal</keyword>
<reference evidence="4" key="1">
    <citation type="submission" date="2015-07" db="EMBL/GenBank/DDBJ databases">
        <title>Fjat-14205 dsm 2895.</title>
        <authorList>
            <person name="Liu B."/>
            <person name="Wang J."/>
            <person name="Zhu Y."/>
            <person name="Liu G."/>
            <person name="Chen Q."/>
            <person name="Chen Z."/>
            <person name="Lan J."/>
            <person name="Che J."/>
            <person name="Ge C."/>
            <person name="Shi H."/>
            <person name="Pan Z."/>
            <person name="Liu X."/>
        </authorList>
    </citation>
    <scope>NUCLEOTIDE SEQUENCE [LARGE SCALE GENOMIC DNA]</scope>
    <source>
        <strain evidence="4">DSM 25560</strain>
    </source>
</reference>
<protein>
    <submittedName>
        <fullName evidence="3">S-layer protein</fullName>
    </submittedName>
</protein>
<dbReference type="Pfam" id="PF00188">
    <property type="entry name" value="CAP"/>
    <property type="match status" value="1"/>
</dbReference>
<evidence type="ECO:0000259" key="2">
    <source>
        <dbReference type="PROSITE" id="PS51272"/>
    </source>
</evidence>
<feature type="domain" description="SLH" evidence="2">
    <location>
        <begin position="7"/>
        <end position="70"/>
    </location>
</feature>
<dbReference type="InterPro" id="IPR035940">
    <property type="entry name" value="CAP_sf"/>
</dbReference>
<dbReference type="PANTHER" id="PTHR31157:SF1">
    <property type="entry name" value="SCP DOMAIN-CONTAINING PROTEIN"/>
    <property type="match status" value="1"/>
</dbReference>